<reference evidence="1 2" key="1">
    <citation type="submission" date="2018-05" db="EMBL/GenBank/DDBJ databases">
        <title>Integrated omic analyses show evidence that a Ca. Accumulibacter phosphatis strain performs denitrification under micro-aerobic conditions.</title>
        <authorList>
            <person name="Camejo P.Y."/>
            <person name="Katherine M.D."/>
            <person name="Daniel N.R."/>
        </authorList>
    </citation>
    <scope>NUCLEOTIDE SEQUENCE [LARGE SCALE GENOMIC DNA]</scope>
    <source>
        <strain evidence="1">UW-LDO-IC</strain>
    </source>
</reference>
<dbReference type="EMBL" id="QPGA01000022">
    <property type="protein sequence ID" value="RDE50309.1"/>
    <property type="molecule type" value="Genomic_DNA"/>
</dbReference>
<organism evidence="1 2">
    <name type="scientific">Candidatus Accumulibacter meliphilus</name>
    <dbReference type="NCBI Taxonomy" id="2211374"/>
    <lineage>
        <taxon>Bacteria</taxon>
        <taxon>Pseudomonadati</taxon>
        <taxon>Pseudomonadota</taxon>
        <taxon>Betaproteobacteria</taxon>
        <taxon>Candidatus Accumulibacter</taxon>
    </lineage>
</organism>
<gene>
    <name evidence="1" type="ORF">DVS81_12065</name>
</gene>
<comment type="caution">
    <text evidence="1">The sequence shown here is derived from an EMBL/GenBank/DDBJ whole genome shotgun (WGS) entry which is preliminary data.</text>
</comment>
<sequence length="168" mass="17484">MDPDIVYTKTARGLDEIKWRRHKLPARLRALLITIDGKSTAAALVRSFSSPAQAAAGIAGLLACGFIEVAAEAGASTSADSLRAARQFMASSMLATLGADADYPSASIKSAQSLEELAELASELLGLVRNHGHDSAADAFIAGLRDFGIVQDSDRLSPNEPSARDGGS</sequence>
<accession>A0A369XPE6</accession>
<protein>
    <submittedName>
        <fullName evidence="1">Uncharacterized protein</fullName>
    </submittedName>
</protein>
<dbReference type="Proteomes" id="UP000253831">
    <property type="component" value="Unassembled WGS sequence"/>
</dbReference>
<evidence type="ECO:0000313" key="1">
    <source>
        <dbReference type="EMBL" id="RDE50309.1"/>
    </source>
</evidence>
<evidence type="ECO:0000313" key="2">
    <source>
        <dbReference type="Proteomes" id="UP000253831"/>
    </source>
</evidence>
<dbReference type="AlphaFoldDB" id="A0A369XPE6"/>
<name>A0A369XPE6_9PROT</name>
<proteinExistence type="predicted"/>